<dbReference type="GO" id="GO:0003682">
    <property type="term" value="F:chromatin binding"/>
    <property type="evidence" value="ECO:0007669"/>
    <property type="project" value="TreeGrafter"/>
</dbReference>
<dbReference type="PANTHER" id="PTHR15863">
    <property type="entry name" value="MRN COMPLEX-INTERACTING PROTEIN"/>
    <property type="match status" value="1"/>
</dbReference>
<dbReference type="OrthoDB" id="5960226at2759"/>
<feature type="domain" description="MRN complex-interacting protein N-terminal" evidence="2">
    <location>
        <begin position="7"/>
        <end position="110"/>
    </location>
</feature>
<proteinExistence type="predicted"/>
<organism evidence="3 4">
    <name type="scientific">Drosophila lebanonensis</name>
    <name type="common">Fruit fly</name>
    <name type="synonym">Scaptodrosophila lebanonensis</name>
    <dbReference type="NCBI Taxonomy" id="7225"/>
    <lineage>
        <taxon>Eukaryota</taxon>
        <taxon>Metazoa</taxon>
        <taxon>Ecdysozoa</taxon>
        <taxon>Arthropoda</taxon>
        <taxon>Hexapoda</taxon>
        <taxon>Insecta</taxon>
        <taxon>Pterygota</taxon>
        <taxon>Neoptera</taxon>
        <taxon>Endopterygota</taxon>
        <taxon>Diptera</taxon>
        <taxon>Brachycera</taxon>
        <taxon>Muscomorpha</taxon>
        <taxon>Ephydroidea</taxon>
        <taxon>Drosophilidae</taxon>
        <taxon>Scaptodrosophila</taxon>
    </lineage>
</organism>
<dbReference type="Proteomes" id="UP000504634">
    <property type="component" value="Unplaced"/>
</dbReference>
<feature type="compositionally biased region" description="Polar residues" evidence="1">
    <location>
        <begin position="121"/>
        <end position="142"/>
    </location>
</feature>
<evidence type="ECO:0000313" key="4">
    <source>
        <dbReference type="RefSeq" id="XP_030372766.1"/>
    </source>
</evidence>
<dbReference type="AlphaFoldDB" id="A0A6J2T756"/>
<dbReference type="InterPro" id="IPR032739">
    <property type="entry name" value="MRNIP"/>
</dbReference>
<sequence length="167" mass="19171">MPQEIRVLQCSSISCNCYQVDIVKKANKWQCKICGLKQSVFKEIFRGNGAECRAKVQQLNLERGKRQQERDMNDIDLLVELEKGMDDIKELVPENIGTQKNGKQSKWSKYVDENIFASNSKESPLENSYNNVQSRQQQSLNKCSFPPSTPSDPQFGAKSNSKWQNYL</sequence>
<reference evidence="4" key="1">
    <citation type="submission" date="2025-08" db="UniProtKB">
        <authorList>
            <consortium name="RefSeq"/>
        </authorList>
    </citation>
    <scope>IDENTIFICATION</scope>
    <source>
        <strain evidence="4">11010-0011.00</strain>
        <tissue evidence="4">Whole body</tissue>
    </source>
</reference>
<dbReference type="RefSeq" id="XP_030372766.1">
    <property type="nucleotide sequence ID" value="XM_030516906.1"/>
</dbReference>
<dbReference type="GO" id="GO:0007095">
    <property type="term" value="P:mitotic G2 DNA damage checkpoint signaling"/>
    <property type="evidence" value="ECO:0007669"/>
    <property type="project" value="TreeGrafter"/>
</dbReference>
<dbReference type="PANTHER" id="PTHR15863:SF2">
    <property type="entry name" value="MRN COMPLEX-INTERACTING PROTEIN"/>
    <property type="match status" value="1"/>
</dbReference>
<gene>
    <name evidence="4" type="primary">LOC115622828</name>
</gene>
<feature type="compositionally biased region" description="Polar residues" evidence="1">
    <location>
        <begin position="157"/>
        <end position="167"/>
    </location>
</feature>
<evidence type="ECO:0000259" key="2">
    <source>
        <dbReference type="Pfam" id="PF15749"/>
    </source>
</evidence>
<dbReference type="GO" id="GO:0005634">
    <property type="term" value="C:nucleus"/>
    <property type="evidence" value="ECO:0007669"/>
    <property type="project" value="TreeGrafter"/>
</dbReference>
<accession>A0A6J2T756</accession>
<evidence type="ECO:0000313" key="3">
    <source>
        <dbReference type="Proteomes" id="UP000504634"/>
    </source>
</evidence>
<feature type="region of interest" description="Disordered" evidence="1">
    <location>
        <begin position="121"/>
        <end position="167"/>
    </location>
</feature>
<name>A0A6J2T756_DROLE</name>
<dbReference type="Pfam" id="PF15749">
    <property type="entry name" value="MRNIP"/>
    <property type="match status" value="1"/>
</dbReference>
<dbReference type="InterPro" id="IPR049472">
    <property type="entry name" value="MRNIP_N"/>
</dbReference>
<protein>
    <submittedName>
        <fullName evidence="4">MRN complex-interacting protein</fullName>
    </submittedName>
</protein>
<dbReference type="GeneID" id="115622828"/>
<keyword evidence="3" id="KW-1185">Reference proteome</keyword>
<evidence type="ECO:0000256" key="1">
    <source>
        <dbReference type="SAM" id="MobiDB-lite"/>
    </source>
</evidence>